<accession>A0ABD2QJS1</accession>
<gene>
    <name evidence="1" type="ORF">Ciccas_001537</name>
</gene>
<proteinExistence type="predicted"/>
<evidence type="ECO:0000313" key="1">
    <source>
        <dbReference type="EMBL" id="KAL3319785.1"/>
    </source>
</evidence>
<reference evidence="1 2" key="1">
    <citation type="submission" date="2024-11" db="EMBL/GenBank/DDBJ databases">
        <title>Adaptive evolution of stress response genes in parasites aligns with host niche diversity.</title>
        <authorList>
            <person name="Hahn C."/>
            <person name="Resl P."/>
        </authorList>
    </citation>
    <scope>NUCLEOTIDE SEQUENCE [LARGE SCALE GENOMIC DNA]</scope>
    <source>
        <strain evidence="1">EGGRZ-B1_66</strain>
        <tissue evidence="1">Body</tissue>
    </source>
</reference>
<organism evidence="1 2">
    <name type="scientific">Cichlidogyrus casuarinus</name>
    <dbReference type="NCBI Taxonomy" id="1844966"/>
    <lineage>
        <taxon>Eukaryota</taxon>
        <taxon>Metazoa</taxon>
        <taxon>Spiralia</taxon>
        <taxon>Lophotrochozoa</taxon>
        <taxon>Platyhelminthes</taxon>
        <taxon>Monogenea</taxon>
        <taxon>Monopisthocotylea</taxon>
        <taxon>Dactylogyridea</taxon>
        <taxon>Ancyrocephalidae</taxon>
        <taxon>Cichlidogyrus</taxon>
    </lineage>
</organism>
<keyword evidence="2" id="KW-1185">Reference proteome</keyword>
<name>A0ABD2QJS1_9PLAT</name>
<sequence length="94" mass="10610">MFSFRYNTVSTENTTDGLTNDGEAIKKKSVNFQDECTISCNGSPGIPIDLEAMTIQNLNSELSRNYSQDPLKDTNYWNSNKSRKHVSLLRLSQS</sequence>
<comment type="caution">
    <text evidence="1">The sequence shown here is derived from an EMBL/GenBank/DDBJ whole genome shotgun (WGS) entry which is preliminary data.</text>
</comment>
<dbReference type="EMBL" id="JBJKFK010000102">
    <property type="protein sequence ID" value="KAL3319785.1"/>
    <property type="molecule type" value="Genomic_DNA"/>
</dbReference>
<dbReference type="Proteomes" id="UP001626550">
    <property type="component" value="Unassembled WGS sequence"/>
</dbReference>
<protein>
    <submittedName>
        <fullName evidence="1">Uncharacterized protein</fullName>
    </submittedName>
</protein>
<evidence type="ECO:0000313" key="2">
    <source>
        <dbReference type="Proteomes" id="UP001626550"/>
    </source>
</evidence>
<dbReference type="AlphaFoldDB" id="A0ABD2QJS1"/>